<keyword evidence="1" id="KW-1133">Transmembrane helix</keyword>
<accession>A0A0S2W329</accession>
<dbReference type="STRING" id="1297617.IB211_01328c"/>
<reference evidence="3" key="2">
    <citation type="submission" date="2015-04" db="EMBL/GenBank/DDBJ databases">
        <title>A butyrogenic pathway from the amino acid lysine in a human gut commensal.</title>
        <authorList>
            <person name="de Vos W.M."/>
            <person name="Bui N.T.P."/>
            <person name="Plugge C.M."/>
            <person name="Ritari J."/>
        </authorList>
    </citation>
    <scope>NUCLEOTIDE SEQUENCE [LARGE SCALE GENOMIC DNA]</scope>
    <source>
        <strain evidence="3">AF211</strain>
    </source>
</reference>
<dbReference type="EMBL" id="CP011307">
    <property type="protein sequence ID" value="ALP93721.1"/>
    <property type="molecule type" value="Genomic_DNA"/>
</dbReference>
<organism evidence="2 3">
    <name type="scientific">Intestinimonas butyriciproducens</name>
    <dbReference type="NCBI Taxonomy" id="1297617"/>
    <lineage>
        <taxon>Bacteria</taxon>
        <taxon>Bacillati</taxon>
        <taxon>Bacillota</taxon>
        <taxon>Clostridia</taxon>
        <taxon>Eubacteriales</taxon>
        <taxon>Intestinimonas</taxon>
    </lineage>
</organism>
<gene>
    <name evidence="2" type="ORF">IB211_01328c</name>
</gene>
<evidence type="ECO:0000313" key="3">
    <source>
        <dbReference type="Proteomes" id="UP000064844"/>
    </source>
</evidence>
<protein>
    <submittedName>
        <fullName evidence="2">Uncharacterized protein</fullName>
    </submittedName>
</protein>
<feature type="transmembrane region" description="Helical" evidence="1">
    <location>
        <begin position="17"/>
        <end position="37"/>
    </location>
</feature>
<dbReference type="Proteomes" id="UP000064844">
    <property type="component" value="Chromosome"/>
</dbReference>
<proteinExistence type="predicted"/>
<evidence type="ECO:0000256" key="1">
    <source>
        <dbReference type="SAM" id="Phobius"/>
    </source>
</evidence>
<keyword evidence="3" id="KW-1185">Reference proteome</keyword>
<evidence type="ECO:0000313" key="2">
    <source>
        <dbReference type="EMBL" id="ALP93721.1"/>
    </source>
</evidence>
<name>A0A0S2W329_9FIRM</name>
<dbReference type="KEGG" id="ibu:IB211_01328c"/>
<keyword evidence="1" id="KW-0472">Membrane</keyword>
<dbReference type="AlphaFoldDB" id="A0A0S2W329"/>
<keyword evidence="1" id="KW-0812">Transmembrane</keyword>
<sequence length="38" mass="4416">MTEYCHRRLYSMKKAKFMMALTSLVSLILAGGAYFNIR</sequence>
<reference evidence="2 3" key="1">
    <citation type="journal article" date="2015" name="Nat. Commun.">
        <title>Production of butyrate from lysine and the Amadori product fructoselysine by a human gut commensal.</title>
        <authorList>
            <person name="Bui T.P."/>
            <person name="Ritari J."/>
            <person name="Boeren S."/>
            <person name="de Waard P."/>
            <person name="Plugge C.M."/>
            <person name="de Vos W.M."/>
        </authorList>
    </citation>
    <scope>NUCLEOTIDE SEQUENCE [LARGE SCALE GENOMIC DNA]</scope>
    <source>
        <strain evidence="2 3">AF211</strain>
    </source>
</reference>